<dbReference type="CDD" id="cd02440">
    <property type="entry name" value="AdoMet_MTases"/>
    <property type="match status" value="1"/>
</dbReference>
<feature type="binding site" evidence="11">
    <location>
        <position position="170"/>
    </location>
    <ligand>
        <name>S-adenosyl-L-methionine</name>
        <dbReference type="ChEBI" id="CHEBI:59789"/>
    </ligand>
</feature>
<dbReference type="GO" id="GO:0071885">
    <property type="term" value="F:N-terminal protein N-methyltransferase activity"/>
    <property type="evidence" value="ECO:0007669"/>
    <property type="project" value="UniProtKB-EC"/>
</dbReference>
<evidence type="ECO:0000256" key="7">
    <source>
        <dbReference type="ARBA" id="ARBA00043129"/>
    </source>
</evidence>
<keyword evidence="2" id="KW-0489">Methyltransferase</keyword>
<name>A0A0L0G5T7_9EUKA</name>
<dbReference type="EMBL" id="KQ241767">
    <property type="protein sequence ID" value="KNC84390.1"/>
    <property type="molecule type" value="Genomic_DNA"/>
</dbReference>
<dbReference type="AlphaFoldDB" id="A0A0L0G5T7"/>
<evidence type="ECO:0000256" key="11">
    <source>
        <dbReference type="PIRSR" id="PIRSR016958-1"/>
    </source>
</evidence>
<dbReference type="PIRSF" id="PIRSF016958">
    <property type="entry name" value="DUF858_MeTrfase_lik"/>
    <property type="match status" value="1"/>
</dbReference>
<feature type="binding site" evidence="11">
    <location>
        <position position="106"/>
    </location>
    <ligand>
        <name>S-adenosyl-L-methionine</name>
        <dbReference type="ChEBI" id="CHEBI:59789"/>
    </ligand>
</feature>
<dbReference type="SUPFAM" id="SSF53335">
    <property type="entry name" value="S-adenosyl-L-methionine-dependent methyltransferases"/>
    <property type="match status" value="1"/>
</dbReference>
<comment type="catalytic activity">
    <reaction evidence="8">
        <text>N-terminal L-seryl-L-prolyl-L-lysyl-[protein] + 3 S-adenosyl-L-methionine = N-terminal N,N,N-trimethyl-L-seryl-L-prolyl-L-lysyl-[protein] + 3 S-adenosyl-L-homocysteine + 3 H(+)</text>
        <dbReference type="Rhea" id="RHEA:54724"/>
        <dbReference type="Rhea" id="RHEA-COMP:13789"/>
        <dbReference type="Rhea" id="RHEA-COMP:13973"/>
        <dbReference type="ChEBI" id="CHEBI:15378"/>
        <dbReference type="ChEBI" id="CHEBI:57856"/>
        <dbReference type="ChEBI" id="CHEBI:59789"/>
        <dbReference type="ChEBI" id="CHEBI:138061"/>
        <dbReference type="ChEBI" id="CHEBI:138317"/>
        <dbReference type="EC" id="2.1.1.244"/>
    </reaction>
</comment>
<evidence type="ECO:0000256" key="10">
    <source>
        <dbReference type="ARBA" id="ARBA00048167"/>
    </source>
</evidence>
<evidence type="ECO:0000256" key="2">
    <source>
        <dbReference type="ARBA" id="ARBA00022603"/>
    </source>
</evidence>
<evidence type="ECO:0000256" key="4">
    <source>
        <dbReference type="ARBA" id="ARBA00022691"/>
    </source>
</evidence>
<dbReference type="EC" id="2.1.1.244" evidence="5"/>
<dbReference type="FunFam" id="3.40.50.150:FF:000025">
    <property type="entry name" value="N-terminal Xaa-Pro-Lys N-methyltransferase 1"/>
    <property type="match status" value="1"/>
</dbReference>
<dbReference type="RefSeq" id="XP_014158292.1">
    <property type="nucleotide sequence ID" value="XM_014302817.1"/>
</dbReference>
<dbReference type="GO" id="GO:0032259">
    <property type="term" value="P:methylation"/>
    <property type="evidence" value="ECO:0007669"/>
    <property type="project" value="UniProtKB-KW"/>
</dbReference>
<evidence type="ECO:0000256" key="9">
    <source>
        <dbReference type="ARBA" id="ARBA00047885"/>
    </source>
</evidence>
<dbReference type="InterPro" id="IPR008576">
    <property type="entry name" value="MeTrfase_NTM1"/>
</dbReference>
<keyword evidence="4 11" id="KW-0949">S-adenosyl-L-methionine</keyword>
<proteinExistence type="inferred from homology"/>
<dbReference type="PANTHER" id="PTHR12753">
    <property type="entry name" value="AD-003 - RELATED"/>
    <property type="match status" value="1"/>
</dbReference>
<dbReference type="GO" id="GO:0005737">
    <property type="term" value="C:cytoplasm"/>
    <property type="evidence" value="ECO:0007669"/>
    <property type="project" value="TreeGrafter"/>
</dbReference>
<dbReference type="eggNOG" id="KOG3178">
    <property type="taxonomic scope" value="Eukaryota"/>
</dbReference>
<reference evidence="13 14" key="1">
    <citation type="submission" date="2011-02" db="EMBL/GenBank/DDBJ databases">
        <title>The Genome Sequence of Sphaeroforma arctica JP610.</title>
        <authorList>
            <consortium name="The Broad Institute Genome Sequencing Platform"/>
            <person name="Russ C."/>
            <person name="Cuomo C."/>
            <person name="Young S.K."/>
            <person name="Zeng Q."/>
            <person name="Gargeya S."/>
            <person name="Alvarado L."/>
            <person name="Berlin A."/>
            <person name="Chapman S.B."/>
            <person name="Chen Z."/>
            <person name="Freedman E."/>
            <person name="Gellesch M."/>
            <person name="Goldberg J."/>
            <person name="Griggs A."/>
            <person name="Gujja S."/>
            <person name="Heilman E."/>
            <person name="Heiman D."/>
            <person name="Howarth C."/>
            <person name="Mehta T."/>
            <person name="Neiman D."/>
            <person name="Pearson M."/>
            <person name="Roberts A."/>
            <person name="Saif S."/>
            <person name="Shea T."/>
            <person name="Shenoy N."/>
            <person name="Sisk P."/>
            <person name="Stolte C."/>
            <person name="Sykes S."/>
            <person name="White J."/>
            <person name="Yandava C."/>
            <person name="Burger G."/>
            <person name="Gray M.W."/>
            <person name="Holland P.W.H."/>
            <person name="King N."/>
            <person name="Lang F.B.F."/>
            <person name="Roger A.J."/>
            <person name="Ruiz-Trillo I."/>
            <person name="Haas B."/>
            <person name="Nusbaum C."/>
            <person name="Birren B."/>
        </authorList>
    </citation>
    <scope>NUCLEOTIDE SEQUENCE [LARGE SCALE GENOMIC DNA]</scope>
    <source>
        <strain evidence="13 14">JP610</strain>
    </source>
</reference>
<dbReference type="STRING" id="667725.A0A0L0G5T7"/>
<comment type="similarity">
    <text evidence="1">Belongs to the methyltransferase superfamily. NTM1 family.</text>
</comment>
<evidence type="ECO:0000256" key="5">
    <source>
        <dbReference type="ARBA" id="ARBA00039112"/>
    </source>
</evidence>
<dbReference type="OrthoDB" id="1298661at2759"/>
<protein>
    <recommendedName>
        <fullName evidence="6">Alpha N-terminal protein methyltransferase 1</fullName>
        <ecNumber evidence="5">2.1.1.244</ecNumber>
    </recommendedName>
    <alternativeName>
        <fullName evidence="7">X-Pro-Lys N-terminal protein methyltransferase 1</fullName>
    </alternativeName>
</protein>
<comment type="catalytic activity">
    <reaction evidence="9">
        <text>N-terminal L-prolyl-L-prolyl-L-lysyl-[protein] + 2 S-adenosyl-L-methionine = N-terminal N,N-dimethyl-L-prolyl-L-prolyl-L-lysyl-[protein] + 2 S-adenosyl-L-homocysteine + 2 H(+)</text>
        <dbReference type="Rhea" id="RHEA:54736"/>
        <dbReference type="Rhea" id="RHEA-COMP:13787"/>
        <dbReference type="Rhea" id="RHEA-COMP:13974"/>
        <dbReference type="ChEBI" id="CHEBI:15378"/>
        <dbReference type="ChEBI" id="CHEBI:57856"/>
        <dbReference type="ChEBI" id="CHEBI:59789"/>
        <dbReference type="ChEBI" id="CHEBI:138059"/>
        <dbReference type="ChEBI" id="CHEBI:138318"/>
        <dbReference type="EC" id="2.1.1.244"/>
    </reaction>
</comment>
<evidence type="ECO:0000256" key="1">
    <source>
        <dbReference type="ARBA" id="ARBA00009059"/>
    </source>
</evidence>
<keyword evidence="14" id="KW-1185">Reference proteome</keyword>
<comment type="catalytic activity">
    <reaction evidence="10">
        <text>N-terminal L-alanyl-L-prolyl-L-lysyl-[protein] + 3 S-adenosyl-L-methionine = N-terminal N,N,N-trimethyl-L-alanyl-L-prolyl-L-lysyl-[protein] + 3 S-adenosyl-L-homocysteine + 3 H(+)</text>
        <dbReference type="Rhea" id="RHEA:54712"/>
        <dbReference type="Rhea" id="RHEA-COMP:13785"/>
        <dbReference type="Rhea" id="RHEA-COMP:13971"/>
        <dbReference type="ChEBI" id="CHEBI:15378"/>
        <dbReference type="ChEBI" id="CHEBI:57856"/>
        <dbReference type="ChEBI" id="CHEBI:59789"/>
        <dbReference type="ChEBI" id="CHEBI:138057"/>
        <dbReference type="ChEBI" id="CHEBI:138315"/>
        <dbReference type="EC" id="2.1.1.244"/>
    </reaction>
</comment>
<evidence type="ECO:0000256" key="8">
    <source>
        <dbReference type="ARBA" id="ARBA00047306"/>
    </source>
</evidence>
<keyword evidence="3" id="KW-0808">Transferase</keyword>
<gene>
    <name evidence="13" type="ORF">SARC_03383</name>
</gene>
<dbReference type="InterPro" id="IPR029063">
    <property type="entry name" value="SAM-dependent_MTases_sf"/>
</dbReference>
<dbReference type="PANTHER" id="PTHR12753:SF0">
    <property type="entry name" value="ALPHA N-TERMINAL PROTEIN METHYLTRANSFERASE 1"/>
    <property type="match status" value="1"/>
</dbReference>
<evidence type="ECO:0000256" key="3">
    <source>
        <dbReference type="ARBA" id="ARBA00022679"/>
    </source>
</evidence>
<dbReference type="GeneID" id="25903887"/>
<evidence type="ECO:0000313" key="13">
    <source>
        <dbReference type="EMBL" id="KNC84390.1"/>
    </source>
</evidence>
<dbReference type="Proteomes" id="UP000054560">
    <property type="component" value="Unassembled WGS sequence"/>
</dbReference>
<feature type="binding site" evidence="11">
    <location>
        <position position="111"/>
    </location>
    <ligand>
        <name>S-adenosyl-L-methionine</name>
        <dbReference type="ChEBI" id="CHEBI:59789"/>
    </ligand>
</feature>
<evidence type="ECO:0000313" key="14">
    <source>
        <dbReference type="Proteomes" id="UP000054560"/>
    </source>
</evidence>
<feature type="binding site" evidence="11">
    <location>
        <begin position="154"/>
        <end position="155"/>
    </location>
    <ligand>
        <name>S-adenosyl-L-methionine</name>
        <dbReference type="ChEBI" id="CHEBI:59789"/>
    </ligand>
</feature>
<dbReference type="Gene3D" id="3.40.50.150">
    <property type="entry name" value="Vaccinia Virus protein VP39"/>
    <property type="match status" value="1"/>
</dbReference>
<accession>A0A0L0G5T7</accession>
<feature type="region of interest" description="Disordered" evidence="12">
    <location>
        <begin position="1"/>
        <end position="28"/>
    </location>
</feature>
<dbReference type="Pfam" id="PF05891">
    <property type="entry name" value="Methyltransf_PK"/>
    <property type="match status" value="1"/>
</dbReference>
<evidence type="ECO:0000256" key="6">
    <source>
        <dbReference type="ARBA" id="ARBA00039449"/>
    </source>
</evidence>
<evidence type="ECO:0000256" key="12">
    <source>
        <dbReference type="SAM" id="MobiDB-lite"/>
    </source>
</evidence>
<organism evidence="13 14">
    <name type="scientific">Sphaeroforma arctica JP610</name>
    <dbReference type="NCBI Taxonomy" id="667725"/>
    <lineage>
        <taxon>Eukaryota</taxon>
        <taxon>Ichthyosporea</taxon>
        <taxon>Ichthyophonida</taxon>
        <taxon>Sphaeroforma</taxon>
    </lineage>
</organism>
<sequence>MSTDSTVPDEVWDGDRQPKAGELPDPSEGVEALWKAADADVDEKTGELNWYKKAKDYWENIPATVNGVLGGFSHISSVDIKGSQDFLKPLLSKLGKSGKISALDCGAGIGRVTSKLLLPIFDVVDLVEFCQKFLDKARAKISSPKAERFICSSLQDFTPEDQRYDVVWVQWVVGHLKDDDLVAFFKRCKQALKPNGYIVVKENITRKGEGDFWLDREDSSIVRSCDAFEAVFAQAELNVTRKQEQKTFPKELFPVMMWAMN</sequence>